<dbReference type="InterPro" id="IPR036390">
    <property type="entry name" value="WH_DNA-bd_sf"/>
</dbReference>
<dbReference type="PANTHER" id="PTHR34580:SF1">
    <property type="entry name" value="PROTEIN PAFC"/>
    <property type="match status" value="1"/>
</dbReference>
<organism evidence="3 4">
    <name type="scientific">Tepidibacter hydrothermalis</name>
    <dbReference type="NCBI Taxonomy" id="3036126"/>
    <lineage>
        <taxon>Bacteria</taxon>
        <taxon>Bacillati</taxon>
        <taxon>Bacillota</taxon>
        <taxon>Clostridia</taxon>
        <taxon>Peptostreptococcales</taxon>
        <taxon>Peptostreptococcaceae</taxon>
        <taxon>Tepidibacter</taxon>
    </lineage>
</organism>
<dbReference type="EMBL" id="CP120733">
    <property type="protein sequence ID" value="WFD10880.1"/>
    <property type="molecule type" value="Genomic_DNA"/>
</dbReference>
<dbReference type="InterPro" id="IPR026881">
    <property type="entry name" value="WYL_dom"/>
</dbReference>
<dbReference type="InterPro" id="IPR051534">
    <property type="entry name" value="CBASS_pafABC_assoc_protein"/>
</dbReference>
<proteinExistence type="predicted"/>
<dbReference type="Proteomes" id="UP001222800">
    <property type="component" value="Chromosome"/>
</dbReference>
<dbReference type="Pfam" id="PF13280">
    <property type="entry name" value="WYL"/>
    <property type="match status" value="1"/>
</dbReference>
<dbReference type="SUPFAM" id="SSF46785">
    <property type="entry name" value="Winged helix' DNA-binding domain"/>
    <property type="match status" value="1"/>
</dbReference>
<gene>
    <name evidence="3" type="ORF">P4S50_02055</name>
</gene>
<feature type="domain" description="WCX" evidence="2">
    <location>
        <begin position="250"/>
        <end position="322"/>
    </location>
</feature>
<evidence type="ECO:0000313" key="3">
    <source>
        <dbReference type="EMBL" id="WFD10880.1"/>
    </source>
</evidence>
<protein>
    <submittedName>
        <fullName evidence="3">WYL domain-containing protein</fullName>
    </submittedName>
</protein>
<reference evidence="3 4" key="1">
    <citation type="submission" date="2023-03" db="EMBL/GenBank/DDBJ databases">
        <title>Complete genome sequence of Tepidibacter sp. SWIR-1, isolated from a deep-sea hydrothermal vent.</title>
        <authorList>
            <person name="Li X."/>
        </authorList>
    </citation>
    <scope>NUCLEOTIDE SEQUENCE [LARGE SCALE GENOMIC DNA]</scope>
    <source>
        <strain evidence="3 4">SWIR-1</strain>
    </source>
</reference>
<evidence type="ECO:0000259" key="1">
    <source>
        <dbReference type="Pfam" id="PF13280"/>
    </source>
</evidence>
<accession>A0ABY8ED61</accession>
<dbReference type="RefSeq" id="WP_277732845.1">
    <property type="nucleotide sequence ID" value="NZ_CP120733.1"/>
</dbReference>
<dbReference type="PROSITE" id="PS52050">
    <property type="entry name" value="WYL"/>
    <property type="match status" value="1"/>
</dbReference>
<dbReference type="Pfam" id="PF25583">
    <property type="entry name" value="WCX"/>
    <property type="match status" value="1"/>
</dbReference>
<evidence type="ECO:0000313" key="4">
    <source>
        <dbReference type="Proteomes" id="UP001222800"/>
    </source>
</evidence>
<evidence type="ECO:0000259" key="2">
    <source>
        <dbReference type="Pfam" id="PF25583"/>
    </source>
</evidence>
<feature type="domain" description="WYL" evidence="1">
    <location>
        <begin position="143"/>
        <end position="216"/>
    </location>
</feature>
<sequence>MSSNSNLKLKPLYIMKILLEKTDEKHFLTVNDIISELKKHDIPSERKSIYSDIELLKSFGIDIICEKGRANKYYIGSREFELPELKLLVDAVQSSKFITAKKSTELIKKIEKLASIYEAKELHRQVFVSDRVKTVNEAIYYNVDAIHKAIQENKKVAFKYFEYDTDKKIKFRRNGEKYIVSPYALTWENGNYYLISYYERYENISNFRVDRMNKIEIIDEDRFMIEDGNKFDVADYSNKIFNMFSGDIESVELQFDNSLINVVIDRFGKEVFINKKDENSFSIKVEVAESSTFYGWLFMFGNRVRILSPQWLVDTFKEKIEEVRANYE</sequence>
<dbReference type="InterPro" id="IPR057727">
    <property type="entry name" value="WCX_dom"/>
</dbReference>
<name>A0ABY8ED61_9FIRM</name>
<dbReference type="PANTHER" id="PTHR34580">
    <property type="match status" value="1"/>
</dbReference>
<keyword evidence="4" id="KW-1185">Reference proteome</keyword>